<proteinExistence type="predicted"/>
<dbReference type="FunCoup" id="A0A3B3HEJ4">
    <property type="interactions" value="69"/>
</dbReference>
<dbReference type="Proteomes" id="UP000001038">
    <property type="component" value="Chromosome 16"/>
</dbReference>
<dbReference type="Bgee" id="ENSORLG00000026172">
    <property type="expression patterns" value="Expressed in pharyngeal gill and 2 other cell types or tissues"/>
</dbReference>
<reference evidence="1" key="3">
    <citation type="submission" date="2025-09" db="UniProtKB">
        <authorList>
            <consortium name="Ensembl"/>
        </authorList>
    </citation>
    <scope>IDENTIFICATION</scope>
    <source>
        <strain evidence="1">Hd-rR</strain>
    </source>
</reference>
<evidence type="ECO:0000313" key="1">
    <source>
        <dbReference type="Ensembl" id="ENSORLP00000030000.1"/>
    </source>
</evidence>
<dbReference type="InParanoid" id="A0A3B3HEJ4"/>
<evidence type="ECO:0008006" key="3">
    <source>
        <dbReference type="Google" id="ProtNLM"/>
    </source>
</evidence>
<dbReference type="OrthoDB" id="9948175at2759"/>
<dbReference type="AlphaFoldDB" id="A0A3B3HEJ4"/>
<dbReference type="GeneTree" id="ENSGT00940000165143"/>
<organism evidence="1 2">
    <name type="scientific">Oryzias latipes</name>
    <name type="common">Japanese rice fish</name>
    <name type="synonym">Japanese killifish</name>
    <dbReference type="NCBI Taxonomy" id="8090"/>
    <lineage>
        <taxon>Eukaryota</taxon>
        <taxon>Metazoa</taxon>
        <taxon>Chordata</taxon>
        <taxon>Craniata</taxon>
        <taxon>Vertebrata</taxon>
        <taxon>Euteleostomi</taxon>
        <taxon>Actinopterygii</taxon>
        <taxon>Neopterygii</taxon>
        <taxon>Teleostei</taxon>
        <taxon>Neoteleostei</taxon>
        <taxon>Acanthomorphata</taxon>
        <taxon>Ovalentaria</taxon>
        <taxon>Atherinomorphae</taxon>
        <taxon>Beloniformes</taxon>
        <taxon>Adrianichthyidae</taxon>
        <taxon>Oryziinae</taxon>
        <taxon>Oryzias</taxon>
    </lineage>
</organism>
<reference evidence="1" key="2">
    <citation type="submission" date="2025-08" db="UniProtKB">
        <authorList>
            <consortium name="Ensembl"/>
        </authorList>
    </citation>
    <scope>IDENTIFICATION</scope>
    <source>
        <strain evidence="1">Hd-rR</strain>
    </source>
</reference>
<dbReference type="GeneID" id="105356045"/>
<dbReference type="PANTHER" id="PTHR40472:SF7">
    <property type="entry name" value="PROTEIN RAPUNZEL"/>
    <property type="match status" value="1"/>
</dbReference>
<accession>A0A3B3HEJ4</accession>
<dbReference type="RefSeq" id="XP_011484119.1">
    <property type="nucleotide sequence ID" value="XM_011485817.3"/>
</dbReference>
<sequence length="229" mass="26385">MTAAKLQDAAIVGLKVLNVAANIASKFFPPISIVSSLIESVLDVVEKKKSFKELQEDFKFIHNRLDELSKQSHETMENIIKETADQQFNEVRWEIKNQYKKYMELTEAPPEEIEKGSQKFVKGYQDGKGNQYLYTLYESVIGVPKVFSKPILQVYKQHSGTNRETMVQLTQELFSLFSIGCITMMAHAVLIGDDVEGRREEWEEKMKRVTLEMEKALEDFEEEDLTLCS</sequence>
<reference evidence="1 2" key="1">
    <citation type="journal article" date="2007" name="Nature">
        <title>The medaka draft genome and insights into vertebrate genome evolution.</title>
        <authorList>
            <person name="Kasahara M."/>
            <person name="Naruse K."/>
            <person name="Sasaki S."/>
            <person name="Nakatani Y."/>
            <person name="Qu W."/>
            <person name="Ahsan B."/>
            <person name="Yamada T."/>
            <person name="Nagayasu Y."/>
            <person name="Doi K."/>
            <person name="Kasai Y."/>
            <person name="Jindo T."/>
            <person name="Kobayashi D."/>
            <person name="Shimada A."/>
            <person name="Toyoda A."/>
            <person name="Kuroki Y."/>
            <person name="Fujiyama A."/>
            <person name="Sasaki T."/>
            <person name="Shimizu A."/>
            <person name="Asakawa S."/>
            <person name="Shimizu N."/>
            <person name="Hashimoto S."/>
            <person name="Yang J."/>
            <person name="Lee Y."/>
            <person name="Matsushima K."/>
            <person name="Sugano S."/>
            <person name="Sakaizumi M."/>
            <person name="Narita T."/>
            <person name="Ohishi K."/>
            <person name="Haga S."/>
            <person name="Ohta F."/>
            <person name="Nomoto H."/>
            <person name="Nogata K."/>
            <person name="Morishita T."/>
            <person name="Endo T."/>
            <person name="Shin-I T."/>
            <person name="Takeda H."/>
            <person name="Morishita S."/>
            <person name="Kohara Y."/>
        </authorList>
    </citation>
    <scope>NUCLEOTIDE SEQUENCE [LARGE SCALE GENOMIC DNA]</scope>
    <source>
        <strain evidence="1 2">Hd-rR</strain>
    </source>
</reference>
<dbReference type="InterPro" id="IPR039051">
    <property type="entry name" value="SE-CTX-like"/>
</dbReference>
<protein>
    <recommendedName>
        <fullName evidence="3">Rapunzel 2</fullName>
    </recommendedName>
</protein>
<dbReference type="PANTHER" id="PTHR40472">
    <property type="entry name" value="RICIN B-TYPE LECTIN DOMAIN-CONTAINING PROTEIN"/>
    <property type="match status" value="1"/>
</dbReference>
<keyword evidence="2" id="KW-1185">Reference proteome</keyword>
<evidence type="ECO:0000313" key="2">
    <source>
        <dbReference type="Proteomes" id="UP000001038"/>
    </source>
</evidence>
<gene>
    <name evidence="1" type="primary">LOC105356045</name>
</gene>
<dbReference type="KEGG" id="ola:105356045"/>
<name>A0A3B3HEJ4_ORYLA</name>
<dbReference type="Ensembl" id="ENSORLT00000044561.1">
    <property type="protein sequence ID" value="ENSORLP00000030000.1"/>
    <property type="gene ID" value="ENSORLG00000026172.1"/>
</dbReference>